<keyword evidence="3" id="KW-0479">Metal-binding</keyword>
<keyword evidence="6" id="KW-0862">Zinc</keyword>
<evidence type="ECO:0000256" key="9">
    <source>
        <dbReference type="SAM" id="MobiDB-lite"/>
    </source>
</evidence>
<dbReference type="InterPro" id="IPR036051">
    <property type="entry name" value="KRAB_dom_sf"/>
</dbReference>
<evidence type="ECO:0000313" key="13">
    <source>
        <dbReference type="Proteomes" id="UP000527355"/>
    </source>
</evidence>
<dbReference type="GO" id="GO:0000978">
    <property type="term" value="F:RNA polymerase II cis-regulatory region sequence-specific DNA binding"/>
    <property type="evidence" value="ECO:0007669"/>
    <property type="project" value="TreeGrafter"/>
</dbReference>
<dbReference type="FunFam" id="3.30.160.60:FF:000295">
    <property type="entry name" value="zinc finger protein 19"/>
    <property type="match status" value="2"/>
</dbReference>
<evidence type="ECO:0000313" key="12">
    <source>
        <dbReference type="EMBL" id="KAF6269601.1"/>
    </source>
</evidence>
<feature type="domain" description="C2H2-type" evidence="10">
    <location>
        <begin position="595"/>
        <end position="622"/>
    </location>
</feature>
<dbReference type="FunFam" id="3.30.160.60:FF:000180">
    <property type="entry name" value="Zinc finger protein 689"/>
    <property type="match status" value="1"/>
</dbReference>
<evidence type="ECO:0000259" key="10">
    <source>
        <dbReference type="PROSITE" id="PS50157"/>
    </source>
</evidence>
<evidence type="ECO:0000256" key="1">
    <source>
        <dbReference type="ARBA" id="ARBA00004123"/>
    </source>
</evidence>
<evidence type="ECO:0000256" key="8">
    <source>
        <dbReference type="PROSITE-ProRule" id="PRU00042"/>
    </source>
</evidence>
<feature type="domain" description="C2H2-type" evidence="10">
    <location>
        <begin position="707"/>
        <end position="734"/>
    </location>
</feature>
<dbReference type="FunFam" id="3.30.160.60:FF:000098">
    <property type="entry name" value="Zinc finger protein 614"/>
    <property type="match status" value="1"/>
</dbReference>
<dbReference type="EMBL" id="JABWUV010000042">
    <property type="protein sequence ID" value="KAF6269601.1"/>
    <property type="molecule type" value="Genomic_DNA"/>
</dbReference>
<sequence>METAPEGPSRLCGGEAGAWRVLTVGDPGLPDPQTPLRPQSPMAAASLRFPAEDMSFEDVTIAFSQEEWGLLDAAERLLYCEVMLEICTLVASVGYWHKPADEEAPCEQIVSVEAESQVSASEPAPAAEKTHSCEQCVLVLKAIFHLTEVQAGNLEQRAFFSDACARGFCFRANIHQQQREARAEEPWMGGVDRASLMTSDSFYVSGAPFTAGEAEGDLAAAAGLLQHQPTLGTEEPHSVIESWQPVHSGTGPRQWGECEKAAFHSQDLPQQSVYTGEGLFECSQCGKASIQTFNLMLQRSVHAGERLPYECGDMDLEDVAIAFSQEEWGLLDAAQRLLYCEVMLEIFALVASVGCWHKTEDDETPCEQSVPVEGESPVRASETPAAQRTHPCERCVPPLKAVLHLTECQAADLEQRAFSGDACVRELCFPSNPHQQQREASAEKPWEGAVDGASPGTRCSFCVSGAPSACGKVGEGFPATSGLQHQAPGDPEEPHDGGESGQAFPSGENRLRSGGCEKAASPNQNLVPRQSVCSGKGLSECSKCRKAFRHIFNLIQHRGVHTEEKALECRGYEKPFSGNSDLTEHQSGHTEEEPCECSVRGKCLRQRTNLSQHQRLHSGKSTFECGECGKSFRFKCYLRIHQRVHTGEKPYECSDCGKSFSQSSALFTHQKIHTGEKPYECRDCGRCFTYKCILINHQRVHTGEKPYECSDCGKSFHQHSALTQHQRVHTGEKPYECSDCGKCFSIKRVLINHQRIHTGEKPYECSTCRKSFRQHSHLIQHLRVHSEEKPYECGKRGKPFSNTSSFLPHLCVHSTERPYQCRECGKSFSYKCRLIRHPRVHTREKP</sequence>
<feature type="domain" description="C2H2-type" evidence="10">
    <location>
        <begin position="819"/>
        <end position="846"/>
    </location>
</feature>
<dbReference type="FunFam" id="3.30.160.60:FF:000739">
    <property type="entry name" value="Zgc:171418 protein"/>
    <property type="match status" value="1"/>
</dbReference>
<comment type="subcellular location">
    <subcellularLocation>
        <location evidence="1">Nucleus</location>
    </subcellularLocation>
</comment>
<organism evidence="12 13">
    <name type="scientific">Myotis myotis</name>
    <name type="common">Greater mouse-eared bat</name>
    <name type="synonym">Vespertilio myotis</name>
    <dbReference type="NCBI Taxonomy" id="51298"/>
    <lineage>
        <taxon>Eukaryota</taxon>
        <taxon>Metazoa</taxon>
        <taxon>Chordata</taxon>
        <taxon>Craniata</taxon>
        <taxon>Vertebrata</taxon>
        <taxon>Euteleostomi</taxon>
        <taxon>Mammalia</taxon>
        <taxon>Eutheria</taxon>
        <taxon>Laurasiatheria</taxon>
        <taxon>Chiroptera</taxon>
        <taxon>Yangochiroptera</taxon>
        <taxon>Vespertilionidae</taxon>
        <taxon>Myotis</taxon>
    </lineage>
</organism>
<feature type="domain" description="C2H2-type" evidence="10">
    <location>
        <begin position="280"/>
        <end position="307"/>
    </location>
</feature>
<dbReference type="FunFam" id="3.30.160.60:FF:002343">
    <property type="entry name" value="Zinc finger protein 33A"/>
    <property type="match status" value="1"/>
</dbReference>
<dbReference type="Pfam" id="PF01352">
    <property type="entry name" value="KRAB"/>
    <property type="match status" value="2"/>
</dbReference>
<dbReference type="InterPro" id="IPR013087">
    <property type="entry name" value="Znf_C2H2_type"/>
</dbReference>
<keyword evidence="13" id="KW-1185">Reference proteome</keyword>
<feature type="domain" description="C2H2-type" evidence="10">
    <location>
        <begin position="763"/>
        <end position="790"/>
    </location>
</feature>
<dbReference type="AlphaFoldDB" id="A0A7J7R095"/>
<feature type="domain" description="KRAB" evidence="11">
    <location>
        <begin position="54"/>
        <end position="132"/>
    </location>
</feature>
<dbReference type="InterPro" id="IPR050752">
    <property type="entry name" value="C2H2-ZF_domain"/>
</dbReference>
<feature type="region of interest" description="Disordered" evidence="9">
    <location>
        <begin position="477"/>
        <end position="522"/>
    </location>
</feature>
<feature type="domain" description="C2H2-type" evidence="10">
    <location>
        <begin position="567"/>
        <end position="594"/>
    </location>
</feature>
<feature type="domain" description="KRAB" evidence="11">
    <location>
        <begin position="314"/>
        <end position="391"/>
    </location>
</feature>
<dbReference type="Gene3D" id="6.10.140.140">
    <property type="match status" value="2"/>
</dbReference>
<dbReference type="CDD" id="cd07765">
    <property type="entry name" value="KRAB_A-box"/>
    <property type="match status" value="2"/>
</dbReference>
<keyword evidence="5 8" id="KW-0863">Zinc-finger</keyword>
<dbReference type="SMART" id="SM00355">
    <property type="entry name" value="ZnF_C2H2"/>
    <property type="match status" value="11"/>
</dbReference>
<dbReference type="SMART" id="SM00349">
    <property type="entry name" value="KRAB"/>
    <property type="match status" value="2"/>
</dbReference>
<keyword evidence="7" id="KW-0539">Nucleus</keyword>
<evidence type="ECO:0000256" key="7">
    <source>
        <dbReference type="ARBA" id="ARBA00023242"/>
    </source>
</evidence>
<dbReference type="FunFam" id="3.30.160.60:FF:001270">
    <property type="entry name" value="zinc finger protein 583 isoform X1"/>
    <property type="match status" value="1"/>
</dbReference>
<evidence type="ECO:0000256" key="5">
    <source>
        <dbReference type="ARBA" id="ARBA00022771"/>
    </source>
</evidence>
<reference evidence="12 13" key="1">
    <citation type="journal article" date="2020" name="Nature">
        <title>Six reference-quality genomes reveal evolution of bat adaptations.</title>
        <authorList>
            <person name="Jebb D."/>
            <person name="Huang Z."/>
            <person name="Pippel M."/>
            <person name="Hughes G.M."/>
            <person name="Lavrichenko K."/>
            <person name="Devanna P."/>
            <person name="Winkler S."/>
            <person name="Jermiin L.S."/>
            <person name="Skirmuntt E.C."/>
            <person name="Katzourakis A."/>
            <person name="Burkitt-Gray L."/>
            <person name="Ray D.A."/>
            <person name="Sullivan K.A.M."/>
            <person name="Roscito J.G."/>
            <person name="Kirilenko B.M."/>
            <person name="Davalos L.M."/>
            <person name="Corthals A.P."/>
            <person name="Power M.L."/>
            <person name="Jones G."/>
            <person name="Ransome R.D."/>
            <person name="Dechmann D.K.N."/>
            <person name="Locatelli A.G."/>
            <person name="Puechmaille S.J."/>
            <person name="Fedrigo O."/>
            <person name="Jarvis E.D."/>
            <person name="Hiller M."/>
            <person name="Vernes S.C."/>
            <person name="Myers E.W."/>
            <person name="Teeling E.C."/>
        </authorList>
    </citation>
    <scope>NUCLEOTIDE SEQUENCE [LARGE SCALE GENOMIC DNA]</scope>
    <source>
        <strain evidence="12">MMyoMyo1</strain>
        <tissue evidence="12">Flight muscle</tissue>
    </source>
</reference>
<feature type="region of interest" description="Disordered" evidence="9">
    <location>
        <begin position="362"/>
        <end position="384"/>
    </location>
</feature>
<dbReference type="Proteomes" id="UP000527355">
    <property type="component" value="Unassembled WGS sequence"/>
</dbReference>
<evidence type="ECO:0000256" key="6">
    <source>
        <dbReference type="ARBA" id="ARBA00022833"/>
    </source>
</evidence>
<comment type="similarity">
    <text evidence="2">Belongs to the krueppel C2H2-type zinc-finger protein family.</text>
</comment>
<protein>
    <recommendedName>
        <fullName evidence="14">Zinc finger protein interacting with K protein 1</fullName>
    </recommendedName>
</protein>
<dbReference type="InterPro" id="IPR001909">
    <property type="entry name" value="KRAB"/>
</dbReference>
<dbReference type="GO" id="GO:0000981">
    <property type="term" value="F:DNA-binding transcription factor activity, RNA polymerase II-specific"/>
    <property type="evidence" value="ECO:0007669"/>
    <property type="project" value="TreeGrafter"/>
</dbReference>
<dbReference type="PANTHER" id="PTHR24384:SF218">
    <property type="entry name" value="ZINC FINGER PROTEIN 502"/>
    <property type="match status" value="1"/>
</dbReference>
<evidence type="ECO:0000256" key="2">
    <source>
        <dbReference type="ARBA" id="ARBA00006991"/>
    </source>
</evidence>
<feature type="domain" description="C2H2-type" evidence="10">
    <location>
        <begin position="791"/>
        <end position="818"/>
    </location>
</feature>
<feature type="domain" description="C2H2-type" evidence="10">
    <location>
        <begin position="651"/>
        <end position="678"/>
    </location>
</feature>
<evidence type="ECO:0000259" key="11">
    <source>
        <dbReference type="PROSITE" id="PS50805"/>
    </source>
</evidence>
<dbReference type="GO" id="GO:0008270">
    <property type="term" value="F:zinc ion binding"/>
    <property type="evidence" value="ECO:0007669"/>
    <property type="project" value="UniProtKB-KW"/>
</dbReference>
<dbReference type="PANTHER" id="PTHR24384">
    <property type="entry name" value="FINGER PUTATIVE TRANSCRIPTION FACTOR FAMILY-RELATED"/>
    <property type="match status" value="1"/>
</dbReference>
<feature type="domain" description="C2H2-type" evidence="10">
    <location>
        <begin position="679"/>
        <end position="706"/>
    </location>
</feature>
<dbReference type="PROSITE" id="PS50157">
    <property type="entry name" value="ZINC_FINGER_C2H2_2"/>
    <property type="match status" value="12"/>
</dbReference>
<dbReference type="VEuPathDB" id="HostDB:LOC118654992"/>
<dbReference type="Gene3D" id="3.30.160.60">
    <property type="entry name" value="Classic Zinc Finger"/>
    <property type="match status" value="11"/>
</dbReference>
<dbReference type="GO" id="GO:0005634">
    <property type="term" value="C:nucleus"/>
    <property type="evidence" value="ECO:0007669"/>
    <property type="project" value="UniProtKB-SubCell"/>
</dbReference>
<dbReference type="SUPFAM" id="SSF109640">
    <property type="entry name" value="KRAB domain (Kruppel-associated box)"/>
    <property type="match status" value="2"/>
</dbReference>
<dbReference type="Pfam" id="PF00096">
    <property type="entry name" value="zf-C2H2"/>
    <property type="match status" value="6"/>
</dbReference>
<gene>
    <name evidence="12" type="ORF">mMyoMyo1_021028</name>
</gene>
<evidence type="ECO:0000256" key="4">
    <source>
        <dbReference type="ARBA" id="ARBA00022737"/>
    </source>
</evidence>
<feature type="domain" description="C2H2-type" evidence="10">
    <location>
        <begin position="623"/>
        <end position="650"/>
    </location>
</feature>
<name>A0A7J7R095_MYOMY</name>
<accession>A0A7J7R095</accession>
<dbReference type="SUPFAM" id="SSF57667">
    <property type="entry name" value="beta-beta-alpha zinc fingers"/>
    <property type="match status" value="7"/>
</dbReference>
<evidence type="ECO:0008006" key="14">
    <source>
        <dbReference type="Google" id="ProtNLM"/>
    </source>
</evidence>
<feature type="domain" description="C2H2-type" evidence="10">
    <location>
        <begin position="539"/>
        <end position="566"/>
    </location>
</feature>
<keyword evidence="4" id="KW-0677">Repeat</keyword>
<feature type="domain" description="C2H2-type" evidence="10">
    <location>
        <begin position="735"/>
        <end position="762"/>
    </location>
</feature>
<comment type="caution">
    <text evidence="12">The sequence shown here is derived from an EMBL/GenBank/DDBJ whole genome shotgun (WGS) entry which is preliminary data.</text>
</comment>
<proteinExistence type="inferred from homology"/>
<dbReference type="PROSITE" id="PS00028">
    <property type="entry name" value="ZINC_FINGER_C2H2_1"/>
    <property type="match status" value="8"/>
</dbReference>
<dbReference type="InterPro" id="IPR036236">
    <property type="entry name" value="Znf_C2H2_sf"/>
</dbReference>
<dbReference type="VEuPathDB" id="HostDB:LOC118655135"/>
<evidence type="ECO:0000256" key="3">
    <source>
        <dbReference type="ARBA" id="ARBA00022723"/>
    </source>
</evidence>
<dbReference type="PROSITE" id="PS50805">
    <property type="entry name" value="KRAB"/>
    <property type="match status" value="2"/>
</dbReference>